<name>A0A1R1JVD0_ALCXX</name>
<feature type="region of interest" description="Disordered" evidence="1">
    <location>
        <begin position="1"/>
        <end position="33"/>
    </location>
</feature>
<proteinExistence type="predicted"/>
<protein>
    <submittedName>
        <fullName evidence="2">Uncharacterized protein</fullName>
    </submittedName>
</protein>
<sequence length="64" mass="7184">MGETRPKSRAKQTIQRDYRGRGATLSNEPSGFGGNAQSLHRLHQRLRAGQHYPKARWLEVGGVL</sequence>
<reference evidence="2 3" key="1">
    <citation type="submission" date="2016-09" db="EMBL/GenBank/DDBJ databases">
        <title>Phylogenomics of Achromobacter.</title>
        <authorList>
            <person name="Jeukens J."/>
            <person name="Freschi L."/>
            <person name="Vincent A.T."/>
            <person name="Emond-Rheault J.-G."/>
            <person name="Kukavica-Ibrulj I."/>
            <person name="Charette S.J."/>
            <person name="Levesque R.C."/>
        </authorList>
    </citation>
    <scope>NUCLEOTIDE SEQUENCE [LARGE SCALE GENOMIC DNA]</scope>
    <source>
        <strain evidence="2 3">AUS488</strain>
    </source>
</reference>
<accession>A0A1R1JVD0</accession>
<dbReference type="Proteomes" id="UP000187251">
    <property type="component" value="Unassembled WGS sequence"/>
</dbReference>
<evidence type="ECO:0000313" key="2">
    <source>
        <dbReference type="EMBL" id="OMG88978.1"/>
    </source>
</evidence>
<comment type="caution">
    <text evidence="2">The sequence shown here is derived from an EMBL/GenBank/DDBJ whole genome shotgun (WGS) entry which is preliminary data.</text>
</comment>
<dbReference type="EMBL" id="MJMN01000012">
    <property type="protein sequence ID" value="OMG88978.1"/>
    <property type="molecule type" value="Genomic_DNA"/>
</dbReference>
<organism evidence="2 3">
    <name type="scientific">Alcaligenes xylosoxydans xylosoxydans</name>
    <name type="common">Achromobacter xylosoxidans</name>
    <dbReference type="NCBI Taxonomy" id="85698"/>
    <lineage>
        <taxon>Bacteria</taxon>
        <taxon>Pseudomonadati</taxon>
        <taxon>Pseudomonadota</taxon>
        <taxon>Betaproteobacteria</taxon>
        <taxon>Burkholderiales</taxon>
        <taxon>Alcaligenaceae</taxon>
        <taxon>Achromobacter</taxon>
    </lineage>
</organism>
<evidence type="ECO:0000256" key="1">
    <source>
        <dbReference type="SAM" id="MobiDB-lite"/>
    </source>
</evidence>
<evidence type="ECO:0000313" key="3">
    <source>
        <dbReference type="Proteomes" id="UP000187251"/>
    </source>
</evidence>
<gene>
    <name evidence="2" type="ORF">BIZ92_24850</name>
</gene>
<dbReference type="AlphaFoldDB" id="A0A1R1JVD0"/>